<dbReference type="EMBL" id="GL377659">
    <property type="protein sequence ID" value="EFJ09728.1"/>
    <property type="molecule type" value="Genomic_DNA"/>
</dbReference>
<dbReference type="HOGENOM" id="CLU_261322_0_0_1"/>
<feature type="compositionally biased region" description="Basic and acidic residues" evidence="1">
    <location>
        <begin position="130"/>
        <end position="146"/>
    </location>
</feature>
<dbReference type="SUPFAM" id="SSF56219">
    <property type="entry name" value="DNase I-like"/>
    <property type="match status" value="1"/>
</dbReference>
<gene>
    <name evidence="3" type="ORF">SELMODRAFT_427751</name>
</gene>
<accession>D8T0L5</accession>
<feature type="region of interest" description="Disordered" evidence="1">
    <location>
        <begin position="73"/>
        <end position="433"/>
    </location>
</feature>
<feature type="compositionally biased region" description="Polar residues" evidence="1">
    <location>
        <begin position="788"/>
        <end position="804"/>
    </location>
</feature>
<feature type="region of interest" description="Disordered" evidence="1">
    <location>
        <begin position="732"/>
        <end position="879"/>
    </location>
</feature>
<feature type="compositionally biased region" description="Basic and acidic residues" evidence="1">
    <location>
        <begin position="741"/>
        <end position="766"/>
    </location>
</feature>
<dbReference type="Pfam" id="PF03372">
    <property type="entry name" value="Exo_endo_phos"/>
    <property type="match status" value="1"/>
</dbReference>
<dbReference type="GO" id="GO:0003824">
    <property type="term" value="F:catalytic activity"/>
    <property type="evidence" value="ECO:0007669"/>
    <property type="project" value="InterPro"/>
</dbReference>
<evidence type="ECO:0000313" key="3">
    <source>
        <dbReference type="EMBL" id="EFJ09728.1"/>
    </source>
</evidence>
<feature type="compositionally biased region" description="Basic and acidic residues" evidence="1">
    <location>
        <begin position="170"/>
        <end position="234"/>
    </location>
</feature>
<evidence type="ECO:0000256" key="1">
    <source>
        <dbReference type="SAM" id="MobiDB-lite"/>
    </source>
</evidence>
<dbReference type="InterPro" id="IPR005135">
    <property type="entry name" value="Endo/exonuclease/phosphatase"/>
</dbReference>
<organism evidence="4">
    <name type="scientific">Selaginella moellendorffii</name>
    <name type="common">Spikemoss</name>
    <dbReference type="NCBI Taxonomy" id="88036"/>
    <lineage>
        <taxon>Eukaryota</taxon>
        <taxon>Viridiplantae</taxon>
        <taxon>Streptophyta</taxon>
        <taxon>Embryophyta</taxon>
        <taxon>Tracheophyta</taxon>
        <taxon>Lycopodiopsida</taxon>
        <taxon>Selaginellales</taxon>
        <taxon>Selaginellaceae</taxon>
        <taxon>Selaginella</taxon>
    </lineage>
</organism>
<dbReference type="Proteomes" id="UP000001514">
    <property type="component" value="Unassembled WGS sequence"/>
</dbReference>
<dbReference type="KEGG" id="smo:SELMODRAFT_427751"/>
<evidence type="ECO:0000259" key="2">
    <source>
        <dbReference type="Pfam" id="PF03372"/>
    </source>
</evidence>
<name>D8T0L5_SELML</name>
<feature type="domain" description="Endonuclease/exonuclease/phosphatase" evidence="2">
    <location>
        <begin position="1014"/>
        <end position="1192"/>
    </location>
</feature>
<dbReference type="InParanoid" id="D8T0L5"/>
<evidence type="ECO:0000313" key="4">
    <source>
        <dbReference type="Proteomes" id="UP000001514"/>
    </source>
</evidence>
<keyword evidence="4" id="KW-1185">Reference proteome</keyword>
<feature type="compositionally biased region" description="Basic and acidic residues" evidence="1">
    <location>
        <begin position="422"/>
        <end position="433"/>
    </location>
</feature>
<sequence length="1303" mass="145436">MVDTRRNKMGGIGSGGNPETTARRRMNVDAGNPRKELRGENGGITVKIVANRKKNEDSNNVINTQQVGIKATEQVTVGGEGKQDKATRGDAWGENLGMKSREGTRGGVMSEEKPKNPRKQSCPISTWTGKGEEKRGGGGSKWRNDKWQPGSALFKGDLSIRRALFSVNDEGQREDKGKAVSERRGKDKGEKSPKGKRVIDEVEGTEGKEKGEKEGERRGGSQESEGEQRKKEEDTGGSMPRARTTARMSTAGGRARGVQLPEVLDPEEALTGEVPVVNTESKGKEDSSEEEGAPLTRAPRRNTTNESPGTGEENALGRTEKEASGKEAGVGSPSGIKRRVKTCCPLDKGPPCFKAIREANARKEQEARRLVEEEAKRVLEEEAEREKATKERQEQEARQERPIEMEQMARTYEEPIGQEFNGRMRDDKGKGKWEEARQWEASSSRGNREELTPEVVISPDGKQEPGTGYPKVLPQYSKMSVCPDAPIVPFGPPPVKIEEIMPPRKPTRMPHGPASDVLEVDPEEFMEELNKLQARRAEETVHVIVEGAVPAGFVVSDWVCAALAYHDMLVTVLAEDVKDLGEKCYNVVIKDERARHKLLRVDAYAQLDFQLFFRAYHNNFTPQKKRMLLPPSVIVNFELQGMDVALAEDKILAAILRQFATFIRMEGMPVGDRVMVKVRIPKEVHIPFEIELKPEKGEVPRRIRVMLLPNPSMCIICRRTGHIGKHCLARGASMGGMPETGEDRQKANSGSEGKKRGARGEREAIEKAASSGESKKPRTKGQKEEGQGEQSTAAKQDKGQSGTSRGKEWRPTGRLFEGQAAGEAKGPDTEVETVQDKGELPPQQATQRAPGPVEQEQQQSRSRSGRTEDFARGNCPPGFTPPRRAVCEVELYVSGTNPPKLLGEWIDNRVGYAPPAILISAGQDIGRTLEDILAYNFNWNPQRFSIREDNFVEQAPNLFRFRGTARIPFAWPLRPMGPYHWVERQRLGSARGFRNEHRLSSMDLVYKFTKGKYFWNPAVSCSGGTLIVVKGQWESLVEEHAILVPGRAQCVQFKIGDMLVGLLNVYAPAGSSSERADFWNELVHRIPAQPSTWMVTGDFNFVEEVLDKDGGEMRDKRTSRERAMWAQLVLALGLEDTYNIPGFVQHQPRFTWQEHQQRGIQRRLDRFYVSPELCRNSGKLDITTGYRDFSDHNSVSLTLPILKRWGTKRPAPVSRKNFEDGKLNDYIKEKWNQQEGGDLPKFTIKIANEIRKKTQNKRRKVFKKVGPAGRVTENPARKNQSPAFHPGSGKNGGVYKDGAPQMA</sequence>
<feature type="compositionally biased region" description="Basic and acidic residues" evidence="1">
    <location>
        <begin position="99"/>
        <end position="115"/>
    </location>
</feature>
<feature type="region of interest" description="Disordered" evidence="1">
    <location>
        <begin position="1265"/>
        <end position="1303"/>
    </location>
</feature>
<dbReference type="InterPro" id="IPR036691">
    <property type="entry name" value="Endo/exonu/phosph_ase_sf"/>
</dbReference>
<feature type="compositionally biased region" description="Basic and acidic residues" evidence="1">
    <location>
        <begin position="773"/>
        <end position="786"/>
    </location>
</feature>
<proteinExistence type="predicted"/>
<feature type="region of interest" description="Disordered" evidence="1">
    <location>
        <begin position="1"/>
        <end position="43"/>
    </location>
</feature>
<reference evidence="3 4" key="1">
    <citation type="journal article" date="2011" name="Science">
        <title>The Selaginella genome identifies genetic changes associated with the evolution of vascular plants.</title>
        <authorList>
            <person name="Banks J.A."/>
            <person name="Nishiyama T."/>
            <person name="Hasebe M."/>
            <person name="Bowman J.L."/>
            <person name="Gribskov M."/>
            <person name="dePamphilis C."/>
            <person name="Albert V.A."/>
            <person name="Aono N."/>
            <person name="Aoyama T."/>
            <person name="Ambrose B.A."/>
            <person name="Ashton N.W."/>
            <person name="Axtell M.J."/>
            <person name="Barker E."/>
            <person name="Barker M.S."/>
            <person name="Bennetzen J.L."/>
            <person name="Bonawitz N.D."/>
            <person name="Chapple C."/>
            <person name="Cheng C."/>
            <person name="Correa L.G."/>
            <person name="Dacre M."/>
            <person name="DeBarry J."/>
            <person name="Dreyer I."/>
            <person name="Elias M."/>
            <person name="Engstrom E.M."/>
            <person name="Estelle M."/>
            <person name="Feng L."/>
            <person name="Finet C."/>
            <person name="Floyd S.K."/>
            <person name="Frommer W.B."/>
            <person name="Fujita T."/>
            <person name="Gramzow L."/>
            <person name="Gutensohn M."/>
            <person name="Harholt J."/>
            <person name="Hattori M."/>
            <person name="Heyl A."/>
            <person name="Hirai T."/>
            <person name="Hiwatashi Y."/>
            <person name="Ishikawa M."/>
            <person name="Iwata M."/>
            <person name="Karol K.G."/>
            <person name="Koehler B."/>
            <person name="Kolukisaoglu U."/>
            <person name="Kubo M."/>
            <person name="Kurata T."/>
            <person name="Lalonde S."/>
            <person name="Li K."/>
            <person name="Li Y."/>
            <person name="Litt A."/>
            <person name="Lyons E."/>
            <person name="Manning G."/>
            <person name="Maruyama T."/>
            <person name="Michael T.P."/>
            <person name="Mikami K."/>
            <person name="Miyazaki S."/>
            <person name="Morinaga S."/>
            <person name="Murata T."/>
            <person name="Mueller-Roeber B."/>
            <person name="Nelson D.R."/>
            <person name="Obara M."/>
            <person name="Oguri Y."/>
            <person name="Olmstead R.G."/>
            <person name="Onodera N."/>
            <person name="Petersen B.L."/>
            <person name="Pils B."/>
            <person name="Prigge M."/>
            <person name="Rensing S.A."/>
            <person name="Riano-Pachon D.M."/>
            <person name="Roberts A.W."/>
            <person name="Sato Y."/>
            <person name="Scheller H.V."/>
            <person name="Schulz B."/>
            <person name="Schulz C."/>
            <person name="Shakirov E.V."/>
            <person name="Shibagaki N."/>
            <person name="Shinohara N."/>
            <person name="Shippen D.E."/>
            <person name="Soerensen I."/>
            <person name="Sotooka R."/>
            <person name="Sugimoto N."/>
            <person name="Sugita M."/>
            <person name="Sumikawa N."/>
            <person name="Tanurdzic M."/>
            <person name="Theissen G."/>
            <person name="Ulvskov P."/>
            <person name="Wakazuki S."/>
            <person name="Weng J.K."/>
            <person name="Willats W.W."/>
            <person name="Wipf D."/>
            <person name="Wolf P.G."/>
            <person name="Yang L."/>
            <person name="Zimmer A.D."/>
            <person name="Zhu Q."/>
            <person name="Mitros T."/>
            <person name="Hellsten U."/>
            <person name="Loque D."/>
            <person name="Otillar R."/>
            <person name="Salamov A."/>
            <person name="Schmutz J."/>
            <person name="Shapiro H."/>
            <person name="Lindquist E."/>
            <person name="Lucas S."/>
            <person name="Rokhsar D."/>
            <person name="Grigoriev I.V."/>
        </authorList>
    </citation>
    <scope>NUCLEOTIDE SEQUENCE [LARGE SCALE GENOMIC DNA]</scope>
</reference>
<protein>
    <recommendedName>
        <fullName evidence="2">Endonuclease/exonuclease/phosphatase domain-containing protein</fullName>
    </recommendedName>
</protein>
<dbReference type="Gene3D" id="3.60.10.10">
    <property type="entry name" value="Endonuclease/exonuclease/phosphatase"/>
    <property type="match status" value="1"/>
</dbReference>
<feature type="compositionally biased region" description="Basic and acidic residues" evidence="1">
    <location>
        <begin position="355"/>
        <end position="404"/>
    </location>
</feature>
<dbReference type="Gramene" id="EFJ09728">
    <property type="protein sequence ID" value="EFJ09728"/>
    <property type="gene ID" value="SELMODRAFT_427751"/>
</dbReference>